<organism evidence="8 9">
    <name type="scientific">Sphingobium limneticum</name>
    <dbReference type="NCBI Taxonomy" id="1007511"/>
    <lineage>
        <taxon>Bacteria</taxon>
        <taxon>Pseudomonadati</taxon>
        <taxon>Pseudomonadota</taxon>
        <taxon>Alphaproteobacteria</taxon>
        <taxon>Sphingomonadales</taxon>
        <taxon>Sphingomonadaceae</taxon>
        <taxon>Sphingobium</taxon>
    </lineage>
</organism>
<evidence type="ECO:0000313" key="9">
    <source>
        <dbReference type="Proteomes" id="UP000325933"/>
    </source>
</evidence>
<dbReference type="PANTHER" id="PTHR43105">
    <property type="entry name" value="RESPIRATORY NITRATE REDUCTASE"/>
    <property type="match status" value="1"/>
</dbReference>
<dbReference type="GO" id="GO:0016020">
    <property type="term" value="C:membrane"/>
    <property type="evidence" value="ECO:0007669"/>
    <property type="project" value="TreeGrafter"/>
</dbReference>
<dbReference type="InterPro" id="IPR006656">
    <property type="entry name" value="Mopterin_OxRdtase"/>
</dbReference>
<feature type="domain" description="4Fe-4S Mo/W bis-MGD-type" evidence="6">
    <location>
        <begin position="1"/>
        <end position="61"/>
    </location>
</feature>
<dbReference type="Proteomes" id="UP000325933">
    <property type="component" value="Unassembled WGS sequence"/>
</dbReference>
<dbReference type="PROSITE" id="PS51669">
    <property type="entry name" value="4FE4S_MOW_BIS_MGD"/>
    <property type="match status" value="1"/>
</dbReference>
<gene>
    <name evidence="8" type="ORF">F4U95_04395</name>
    <name evidence="7" type="ORF">F4U96_04395</name>
</gene>
<dbReference type="InterPro" id="IPR006963">
    <property type="entry name" value="Mopterin_OxRdtase_4Fe-4S_dom"/>
</dbReference>
<evidence type="ECO:0000313" key="7">
    <source>
        <dbReference type="EMBL" id="KAA9020904.1"/>
    </source>
</evidence>
<dbReference type="SMART" id="SM00926">
    <property type="entry name" value="Molybdop_Fe4S4"/>
    <property type="match status" value="1"/>
</dbReference>
<proteinExistence type="predicted"/>
<evidence type="ECO:0000256" key="1">
    <source>
        <dbReference type="ARBA" id="ARBA00022485"/>
    </source>
</evidence>
<sequence length="551" mass="59671">MIATKTLCGRCAMGCGVRAMADPQDGDDRRVFLEGDRIHPANMGWLCPAGEALVFEAGLEGRLLHARLGARRVSRDRAIAQAARRLTDIVARHGPGSVALHVAGDLTTEDYFVANKLMKGFIGSANIDVPWAEAGAQAHRAAFGEDVMPTSVEDIEQAELILVIGAQTLQRHPLLNERVRLAREEQGALLVVIDPDPASADGDADLHLTPAPGTVDRLLGGLLLHCHDANLIDLPFLSEKVALPHGYWDDLRPGHDLWSVTRATGLPAARIRELKDMIAGAGRMVTIFDPDGGEGADRTAAAILALHLATGRIGRPGVGPFALPRAPNAMGAREAGCGATTLAAHHDFGADGHGSVARFWAAPKLVTAPGLSGAALLDAIRDGRIKALIMLGGVPPVWFDASPAGRPFTLFVGDRLDPSMADRIDIALPMAAMLERDGTLTSADRLIGRQRPVFPLPGEARPGWWIVTQIARAMGWHEAFHYERPAEIYREHARLSAYHDDGRRVFTLRRHAPVSNPAYQELTPWRWGELPFDEGRFPTDDGKARLVRFWD</sequence>
<comment type="caution">
    <text evidence="8">The sequence shown here is derived from an EMBL/GenBank/DDBJ whole genome shotgun (WGS) entry which is preliminary data.</text>
</comment>
<keyword evidence="10" id="KW-1185">Reference proteome</keyword>
<keyword evidence="4" id="KW-0408">Iron</keyword>
<protein>
    <submittedName>
        <fullName evidence="8">Molybdopterin-dependent oxidoreductase</fullName>
    </submittedName>
</protein>
<dbReference type="RefSeq" id="WP_150424704.1">
    <property type="nucleotide sequence ID" value="NZ_VYQA01000002.1"/>
</dbReference>
<keyword evidence="3" id="KW-0560">Oxidoreductase</keyword>
<dbReference type="GO" id="GO:0046872">
    <property type="term" value="F:metal ion binding"/>
    <property type="evidence" value="ECO:0007669"/>
    <property type="project" value="UniProtKB-KW"/>
</dbReference>
<name>A0A5J5I7S9_9SPHN</name>
<evidence type="ECO:0000256" key="4">
    <source>
        <dbReference type="ARBA" id="ARBA00023004"/>
    </source>
</evidence>
<dbReference type="AlphaFoldDB" id="A0A5J5I7S9"/>
<dbReference type="EMBL" id="VYQB01000002">
    <property type="protein sequence ID" value="KAA9020904.1"/>
    <property type="molecule type" value="Genomic_DNA"/>
</dbReference>
<dbReference type="InterPro" id="IPR050123">
    <property type="entry name" value="Prok_molybdopt-oxidoreductase"/>
</dbReference>
<keyword evidence="1" id="KW-0004">4Fe-4S</keyword>
<dbReference type="PROSITE" id="PS00551">
    <property type="entry name" value="MOLYBDOPTERIN_PROK_1"/>
    <property type="match status" value="1"/>
</dbReference>
<dbReference type="Proteomes" id="UP000326364">
    <property type="component" value="Unassembled WGS sequence"/>
</dbReference>
<reference evidence="9 10" key="1">
    <citation type="submission" date="2019-09" db="EMBL/GenBank/DDBJ databases">
        <authorList>
            <person name="Feng G."/>
        </authorList>
    </citation>
    <scope>NUCLEOTIDE SEQUENCE [LARGE SCALE GENOMIC DNA]</scope>
    <source>
        <strain evidence="8 9">KACC 19283</strain>
        <strain evidence="7 10">KACC 19284</strain>
    </source>
</reference>
<evidence type="ECO:0000256" key="3">
    <source>
        <dbReference type="ARBA" id="ARBA00023002"/>
    </source>
</evidence>
<keyword evidence="5" id="KW-0411">Iron-sulfur</keyword>
<dbReference type="Pfam" id="PF04879">
    <property type="entry name" value="Molybdop_Fe4S4"/>
    <property type="match status" value="1"/>
</dbReference>
<evidence type="ECO:0000259" key="6">
    <source>
        <dbReference type="PROSITE" id="PS51669"/>
    </source>
</evidence>
<evidence type="ECO:0000313" key="10">
    <source>
        <dbReference type="Proteomes" id="UP000326364"/>
    </source>
</evidence>
<dbReference type="Gene3D" id="3.40.228.10">
    <property type="entry name" value="Dimethylsulfoxide Reductase, domain 2"/>
    <property type="match status" value="1"/>
</dbReference>
<dbReference type="Pfam" id="PF00384">
    <property type="entry name" value="Molybdopterin"/>
    <property type="match status" value="1"/>
</dbReference>
<evidence type="ECO:0000256" key="5">
    <source>
        <dbReference type="ARBA" id="ARBA00023014"/>
    </source>
</evidence>
<evidence type="ECO:0000256" key="2">
    <source>
        <dbReference type="ARBA" id="ARBA00022723"/>
    </source>
</evidence>
<dbReference type="SUPFAM" id="SSF53706">
    <property type="entry name" value="Formate dehydrogenase/DMSO reductase, domains 1-3"/>
    <property type="match status" value="1"/>
</dbReference>
<keyword evidence="2" id="KW-0479">Metal-binding</keyword>
<dbReference type="PANTHER" id="PTHR43105:SF9">
    <property type="entry name" value="NADPH-FE(3+) OXIDOREDUCTASE SUBUNIT ALPHA"/>
    <property type="match status" value="1"/>
</dbReference>
<dbReference type="GO" id="GO:0016491">
    <property type="term" value="F:oxidoreductase activity"/>
    <property type="evidence" value="ECO:0007669"/>
    <property type="project" value="UniProtKB-KW"/>
</dbReference>
<dbReference type="EMBL" id="VYQA01000002">
    <property type="protein sequence ID" value="KAA9033231.1"/>
    <property type="molecule type" value="Genomic_DNA"/>
</dbReference>
<dbReference type="GO" id="GO:0051539">
    <property type="term" value="F:4 iron, 4 sulfur cluster binding"/>
    <property type="evidence" value="ECO:0007669"/>
    <property type="project" value="UniProtKB-KW"/>
</dbReference>
<evidence type="ECO:0000313" key="8">
    <source>
        <dbReference type="EMBL" id="KAA9033231.1"/>
    </source>
</evidence>
<dbReference type="InterPro" id="IPR027467">
    <property type="entry name" value="MopterinOxRdtase_cofactor_BS"/>
</dbReference>
<dbReference type="Gene3D" id="2.20.25.90">
    <property type="entry name" value="ADC-like domains"/>
    <property type="match status" value="1"/>
</dbReference>
<accession>A0A5J5I7S9</accession>
<dbReference type="Gene3D" id="3.40.50.740">
    <property type="match status" value="1"/>
</dbReference>